<evidence type="ECO:0000313" key="5">
    <source>
        <dbReference type="Proteomes" id="UP000001286"/>
    </source>
</evidence>
<accession>G2Z8V7</accession>
<evidence type="ECO:0000259" key="3">
    <source>
        <dbReference type="PROSITE" id="PS50022"/>
    </source>
</evidence>
<dbReference type="eggNOG" id="COG1554">
    <property type="taxonomic scope" value="Bacteria"/>
</dbReference>
<dbReference type="InterPro" id="IPR008979">
    <property type="entry name" value="Galactose-bd-like_sf"/>
</dbReference>
<feature type="transmembrane region" description="Helical" evidence="2">
    <location>
        <begin position="1029"/>
        <end position="1047"/>
    </location>
</feature>
<proteinExistence type="predicted"/>
<sequence>MPQSFTIDLQADKEFKEIGIVNAGDIGLVNSLVASGNNNARNYQNFNTKNMKISISENKIDWQEIKNITNNQAGRINIQLPEKVTARYVKVEILTGQQTGTISSQRARVAKMYLFASPGYTLPIDSGSPQATQQASETKPLKAANTAFQEKMDIAKAEINTEMTIGSAPVSINNWLSAENNIMVTTVESKAKTDQAIEINPWAKNTVAYQTPANGDNTKASKPETTTKSGVSGDVTWVSRRSNINDDIVTPKGKTKQEKYQAGFMSEFAIATKILGGKGSVDAEDNTGKIYTVLPAGKKITIVSAINTVGDQKIDAPNGKDGKAVQGAVKSLESFNTETSIAKERQKTLDWWKNYYLQSYVDTGNTKLNKTYYGSQYIFGSATRAGKTAPGLYGPWITTDQANWQGDYHLNYNFQAPYYGSYSSNRLLEFSEPMFYEAIRYMNTGIKRASDPAELESISPWYYSTRKDENAFKNGFNDSLLFTVGIVPYIDDKTKGSYLNQTIDALLLASQIGAYYEYTQDDEWMFTKIETPNGTYSPYDFLTKVGNFYKIWLEKRNPRIDQEYIKDNPSGVKGNTLATKYTANYAKYPPYSGGKNYTYVLFDGSHESSFEFNPTVAVGNLQYLMDNLVTISKNNQLSESTYADWKDIATHLVKPETAIYEYNQATSWKTSSNYFGKEIFGLSEDRYVRPISATVELEFVMPGNQLGFDSESRLLEAGRNTVDVMGNDGSPGWASNNNTPKIFTQAARLQYDAATLRSKIITNVTNKMDKNYYVNDNTHGWEKAGIIESINNMMLQSSEGIMKLFPVWPENTNGEFRQIREKGAFLVSAKMTNNNISDMEITSEKGNDVKVVNPYQNEKVRVLNSKNKVIQVSYGTTKNSTQKESTSQEKKLEETVDFKTEAGETYRIIKATVEDNAKDALAAILKDINDPSKGFLVGTTATQIKAVEELINQLPASETKLKLLNTLATAQKNIGEKDPPSTEGNAAGIVEPSNGNGGGNTIIKENLTTKKPVATNTMKKNLPPTGDSGFIPVVAGGGIILATLGLIHRTYQ</sequence>
<dbReference type="PROSITE" id="PS50022">
    <property type="entry name" value="FA58C_3"/>
    <property type="match status" value="1"/>
</dbReference>
<dbReference type="Gene3D" id="2.60.120.260">
    <property type="entry name" value="Galactose-binding domain-like"/>
    <property type="match status" value="1"/>
</dbReference>
<feature type="region of interest" description="Disordered" evidence="1">
    <location>
        <begin position="212"/>
        <end position="231"/>
    </location>
</feature>
<dbReference type="InterPro" id="IPR013780">
    <property type="entry name" value="Glyco_hydro_b"/>
</dbReference>
<evidence type="ECO:0000256" key="2">
    <source>
        <dbReference type="SAM" id="Phobius"/>
    </source>
</evidence>
<dbReference type="InterPro" id="IPR000421">
    <property type="entry name" value="FA58C"/>
</dbReference>
<organism evidence="4 5">
    <name type="scientific">Listeria ivanovii (strain ATCC BAA-678 / PAM 55)</name>
    <dbReference type="NCBI Taxonomy" id="881621"/>
    <lineage>
        <taxon>Bacteria</taxon>
        <taxon>Bacillati</taxon>
        <taxon>Bacillota</taxon>
        <taxon>Bacilli</taxon>
        <taxon>Bacillales</taxon>
        <taxon>Listeriaceae</taxon>
        <taxon>Listeria</taxon>
    </lineage>
</organism>
<feature type="domain" description="F5/8 type C" evidence="3">
    <location>
        <begin position="1"/>
        <end position="117"/>
    </location>
</feature>
<dbReference type="KEGG" id="liv:LIV_0079"/>
<feature type="compositionally biased region" description="Polar residues" evidence="1">
    <location>
        <begin position="212"/>
        <end position="230"/>
    </location>
</feature>
<dbReference type="InterPro" id="IPR049053">
    <property type="entry name" value="AFCA-like_C"/>
</dbReference>
<gene>
    <name evidence="4" type="ordered locus">LIV_0079</name>
</gene>
<evidence type="ECO:0000313" key="4">
    <source>
        <dbReference type="EMBL" id="CBW84562.1"/>
    </source>
</evidence>
<dbReference type="Gene3D" id="1.50.10.10">
    <property type="match status" value="1"/>
</dbReference>
<dbReference type="SUPFAM" id="SSF48208">
    <property type="entry name" value="Six-hairpin glycosidases"/>
    <property type="match status" value="1"/>
</dbReference>
<keyword evidence="2" id="KW-0812">Transmembrane</keyword>
<dbReference type="InterPro" id="IPR008928">
    <property type="entry name" value="6-hairpin_glycosidase_sf"/>
</dbReference>
<evidence type="ECO:0000256" key="1">
    <source>
        <dbReference type="SAM" id="MobiDB-lite"/>
    </source>
</evidence>
<dbReference type="SUPFAM" id="SSF49785">
    <property type="entry name" value="Galactose-binding domain-like"/>
    <property type="match status" value="1"/>
</dbReference>
<dbReference type="OrthoDB" id="9802600at2"/>
<dbReference type="PANTHER" id="PTHR31084:SF0">
    <property type="entry name" value="ALPHA-L-FUCOSIDASE 2"/>
    <property type="match status" value="1"/>
</dbReference>
<keyword evidence="2" id="KW-1133">Transmembrane helix</keyword>
<dbReference type="AlphaFoldDB" id="G2Z8V7"/>
<dbReference type="GO" id="GO:0005975">
    <property type="term" value="P:carbohydrate metabolic process"/>
    <property type="evidence" value="ECO:0007669"/>
    <property type="project" value="InterPro"/>
</dbReference>
<dbReference type="Pfam" id="PF22633">
    <property type="entry name" value="F5_F8_type_C_2"/>
    <property type="match status" value="1"/>
</dbReference>
<dbReference type="HOGENOM" id="CLU_290658_0_0_9"/>
<dbReference type="GO" id="GO:0004560">
    <property type="term" value="F:alpha-L-fucosidase activity"/>
    <property type="evidence" value="ECO:0007669"/>
    <property type="project" value="TreeGrafter"/>
</dbReference>
<reference evidence="4 5" key="1">
    <citation type="journal article" date="2011" name="J. Bacteriol.">
        <title>Complete genome sequence of the animal pathogen Listeria ivanovii, which provides insights into host specificities and evolution of the genus Listeria.</title>
        <authorList>
            <person name="Buchrieser C."/>
            <person name="Rusniok C."/>
            <person name="Garrido P."/>
            <person name="Hain T."/>
            <person name="Scortti M."/>
            <person name="Lampidis R."/>
            <person name="Karst U."/>
            <person name="Chakraborty T."/>
            <person name="Cossart P."/>
            <person name="Kreft J."/>
            <person name="Vazquez-Boland J.A."/>
            <person name="Goebel W."/>
            <person name="Glaser P."/>
        </authorList>
    </citation>
    <scope>NUCLEOTIDE SEQUENCE [LARGE SCALE GENOMIC DNA]</scope>
    <source>
        <strain evidence="5">ATCC BAA-678 / PAM 55</strain>
    </source>
</reference>
<dbReference type="PANTHER" id="PTHR31084">
    <property type="entry name" value="ALPHA-L-FUCOSIDASE 2"/>
    <property type="match status" value="1"/>
</dbReference>
<keyword evidence="2" id="KW-0472">Membrane</keyword>
<dbReference type="InterPro" id="IPR012341">
    <property type="entry name" value="6hp_glycosidase-like_sf"/>
</dbReference>
<dbReference type="EMBL" id="FR687253">
    <property type="protein sequence ID" value="CBW84562.1"/>
    <property type="molecule type" value="Genomic_DNA"/>
</dbReference>
<name>G2Z8V7_LISIP</name>
<dbReference type="Pfam" id="PF22124">
    <property type="entry name" value="Glyco_hydro_95_cat"/>
    <property type="match status" value="1"/>
</dbReference>
<dbReference type="InterPro" id="IPR054363">
    <property type="entry name" value="GH95_cat"/>
</dbReference>
<dbReference type="Pfam" id="PF21307">
    <property type="entry name" value="Glyco_hydro_95_C"/>
    <property type="match status" value="1"/>
</dbReference>
<dbReference type="Proteomes" id="UP000001286">
    <property type="component" value="Chromosome"/>
</dbReference>
<dbReference type="Gene3D" id="2.60.40.1180">
    <property type="entry name" value="Golgi alpha-mannosidase II"/>
    <property type="match status" value="1"/>
</dbReference>
<protein>
    <submittedName>
        <fullName evidence="4">Peptidoglycan linked protein (LPXTG motif),hypothetical start, possible mutation in the 5' end</fullName>
    </submittedName>
</protein>